<feature type="signal peptide" evidence="1">
    <location>
        <begin position="1"/>
        <end position="21"/>
    </location>
</feature>
<name>A0ABD6EZ99_9BILA</name>
<dbReference type="Proteomes" id="UP001608902">
    <property type="component" value="Unassembled WGS sequence"/>
</dbReference>
<sequence>MQTTRSRRYVLIFAFIICASGVPFAETCAALGPSSQACCPALTQTSNTLGLPDGVLTFTYNNNNCRTQVIATCA</sequence>
<proteinExistence type="predicted"/>
<evidence type="ECO:0000256" key="1">
    <source>
        <dbReference type="SAM" id="SignalP"/>
    </source>
</evidence>
<accession>A0ABD6EZ99</accession>
<dbReference type="EMBL" id="JBGFUD010017673">
    <property type="protein sequence ID" value="MFH4984447.1"/>
    <property type="molecule type" value="Genomic_DNA"/>
</dbReference>
<keyword evidence="1" id="KW-0732">Signal</keyword>
<reference evidence="2 3" key="1">
    <citation type="submission" date="2024-08" db="EMBL/GenBank/DDBJ databases">
        <title>Gnathostoma spinigerum genome.</title>
        <authorList>
            <person name="Gonzalez-Bertolin B."/>
            <person name="Monzon S."/>
            <person name="Zaballos A."/>
            <person name="Jimenez P."/>
            <person name="Dekumyoy P."/>
            <person name="Varona S."/>
            <person name="Cuesta I."/>
            <person name="Sumanam S."/>
            <person name="Adisakwattana P."/>
            <person name="Gasser R.B."/>
            <person name="Hernandez-Gonzalez A."/>
            <person name="Young N.D."/>
            <person name="Perteguer M.J."/>
        </authorList>
    </citation>
    <scope>NUCLEOTIDE SEQUENCE [LARGE SCALE GENOMIC DNA]</scope>
    <source>
        <strain evidence="2">AL3</strain>
        <tissue evidence="2">Liver</tissue>
    </source>
</reference>
<comment type="caution">
    <text evidence="2">The sequence shown here is derived from an EMBL/GenBank/DDBJ whole genome shotgun (WGS) entry which is preliminary data.</text>
</comment>
<gene>
    <name evidence="2" type="ORF">AB6A40_011156</name>
</gene>
<organism evidence="2 3">
    <name type="scientific">Gnathostoma spinigerum</name>
    <dbReference type="NCBI Taxonomy" id="75299"/>
    <lineage>
        <taxon>Eukaryota</taxon>
        <taxon>Metazoa</taxon>
        <taxon>Ecdysozoa</taxon>
        <taxon>Nematoda</taxon>
        <taxon>Chromadorea</taxon>
        <taxon>Rhabditida</taxon>
        <taxon>Spirurina</taxon>
        <taxon>Gnathostomatomorpha</taxon>
        <taxon>Gnathostomatoidea</taxon>
        <taxon>Gnathostomatidae</taxon>
        <taxon>Gnathostoma</taxon>
    </lineage>
</organism>
<evidence type="ECO:0000313" key="2">
    <source>
        <dbReference type="EMBL" id="MFH4984447.1"/>
    </source>
</evidence>
<dbReference type="AlphaFoldDB" id="A0ABD6EZ99"/>
<keyword evidence="3" id="KW-1185">Reference proteome</keyword>
<feature type="chain" id="PRO_5044825373" evidence="1">
    <location>
        <begin position="22"/>
        <end position="74"/>
    </location>
</feature>
<protein>
    <submittedName>
        <fullName evidence="2">Uncharacterized protein</fullName>
    </submittedName>
</protein>
<evidence type="ECO:0000313" key="3">
    <source>
        <dbReference type="Proteomes" id="UP001608902"/>
    </source>
</evidence>